<dbReference type="InterPro" id="IPR003602">
    <property type="entry name" value="Topo_IA_DNA-bd_dom"/>
</dbReference>
<evidence type="ECO:0000259" key="11">
    <source>
        <dbReference type="PROSITE" id="PS52039"/>
    </source>
</evidence>
<dbReference type="InterPro" id="IPR013497">
    <property type="entry name" value="Topo_IA_cen"/>
</dbReference>
<name>A0A542YW06_9MICO</name>
<dbReference type="InterPro" id="IPR023405">
    <property type="entry name" value="Topo_IA_core_domain"/>
</dbReference>
<comment type="catalytic activity">
    <reaction evidence="1 8">
        <text>ATP-independent breakage of single-stranded DNA, followed by passage and rejoining.</text>
        <dbReference type="EC" id="5.6.2.1"/>
    </reaction>
</comment>
<keyword evidence="7 8" id="KW-0413">Isomerase</keyword>
<feature type="site" description="Interaction with DNA" evidence="8">
    <location>
        <position position="161"/>
    </location>
</feature>
<dbReference type="CDD" id="cd03363">
    <property type="entry name" value="TOPRIM_TopoIA_TopoI"/>
    <property type="match status" value="1"/>
</dbReference>
<keyword evidence="4" id="KW-0460">Magnesium</keyword>
<accession>A0A542YW06</accession>
<feature type="site" description="Interaction with DNA" evidence="8">
    <location>
        <position position="153"/>
    </location>
</feature>
<proteinExistence type="inferred from homology"/>
<dbReference type="Gene3D" id="1.10.460.10">
    <property type="entry name" value="Topoisomerase I, domain 2"/>
    <property type="match status" value="1"/>
</dbReference>
<feature type="site" description="Interaction with DNA" evidence="8">
    <location>
        <position position="529"/>
    </location>
</feature>
<evidence type="ECO:0000256" key="3">
    <source>
        <dbReference type="ARBA" id="ARBA00022723"/>
    </source>
</evidence>
<dbReference type="InterPro" id="IPR006171">
    <property type="entry name" value="TOPRIM_dom"/>
</dbReference>
<keyword evidence="5 8" id="KW-0799">Topoisomerase</keyword>
<keyword evidence="3" id="KW-0479">Metal-binding</keyword>
<evidence type="ECO:0000256" key="1">
    <source>
        <dbReference type="ARBA" id="ARBA00000213"/>
    </source>
</evidence>
<dbReference type="Gene3D" id="1.10.290.10">
    <property type="entry name" value="Topoisomerase I, domain 4"/>
    <property type="match status" value="1"/>
</dbReference>
<organism evidence="12 13">
    <name type="scientific">Ornithinicoccus hortensis</name>
    <dbReference type="NCBI Taxonomy" id="82346"/>
    <lineage>
        <taxon>Bacteria</taxon>
        <taxon>Bacillati</taxon>
        <taxon>Actinomycetota</taxon>
        <taxon>Actinomycetes</taxon>
        <taxon>Micrococcales</taxon>
        <taxon>Intrasporangiaceae</taxon>
        <taxon>Ornithinicoccus</taxon>
    </lineage>
</organism>
<dbReference type="PROSITE" id="PS52039">
    <property type="entry name" value="TOPO_IA_2"/>
    <property type="match status" value="1"/>
</dbReference>
<dbReference type="InterPro" id="IPR013825">
    <property type="entry name" value="Topo_IA_cen_sub2"/>
</dbReference>
<comment type="caution">
    <text evidence="12">The sequence shown here is derived from an EMBL/GenBank/DDBJ whole genome shotgun (WGS) entry which is preliminary data.</text>
</comment>
<feature type="compositionally biased region" description="Basic residues" evidence="9">
    <location>
        <begin position="885"/>
        <end position="918"/>
    </location>
</feature>
<dbReference type="Gene3D" id="3.40.50.140">
    <property type="match status" value="1"/>
</dbReference>
<dbReference type="SMART" id="SM00436">
    <property type="entry name" value="TOP1Bc"/>
    <property type="match status" value="1"/>
</dbReference>
<evidence type="ECO:0000256" key="7">
    <source>
        <dbReference type="ARBA" id="ARBA00023235"/>
    </source>
</evidence>
<dbReference type="InterPro" id="IPR005733">
    <property type="entry name" value="TopoI_bac-type"/>
</dbReference>
<dbReference type="InterPro" id="IPR003601">
    <property type="entry name" value="Topo_IA_2"/>
</dbReference>
<dbReference type="AlphaFoldDB" id="A0A542YW06"/>
<feature type="site" description="Interaction with DNA" evidence="8">
    <location>
        <position position="34"/>
    </location>
</feature>
<evidence type="ECO:0000256" key="5">
    <source>
        <dbReference type="ARBA" id="ARBA00023029"/>
    </source>
</evidence>
<feature type="region of interest" description="Interaction with DNA" evidence="8">
    <location>
        <begin position="176"/>
        <end position="181"/>
    </location>
</feature>
<feature type="site" description="Interaction with DNA" evidence="8">
    <location>
        <position position="156"/>
    </location>
</feature>
<dbReference type="PROSITE" id="PS00396">
    <property type="entry name" value="TOPO_IA_1"/>
    <property type="match status" value="1"/>
</dbReference>
<keyword evidence="13" id="KW-1185">Reference proteome</keyword>
<gene>
    <name evidence="8" type="primary">topA</name>
    <name evidence="12" type="ORF">FB467_3440</name>
</gene>
<dbReference type="GO" id="GO:0046872">
    <property type="term" value="F:metal ion binding"/>
    <property type="evidence" value="ECO:0007669"/>
    <property type="project" value="UniProtKB-KW"/>
</dbReference>
<evidence type="ECO:0000256" key="4">
    <source>
        <dbReference type="ARBA" id="ARBA00022842"/>
    </source>
</evidence>
<evidence type="ECO:0000313" key="13">
    <source>
        <dbReference type="Proteomes" id="UP000319516"/>
    </source>
</evidence>
<dbReference type="InterPro" id="IPR025589">
    <property type="entry name" value="Toprim_C_rpt"/>
</dbReference>
<evidence type="ECO:0000256" key="9">
    <source>
        <dbReference type="SAM" id="MobiDB-lite"/>
    </source>
</evidence>
<dbReference type="SMART" id="SM00493">
    <property type="entry name" value="TOPRIM"/>
    <property type="match status" value="1"/>
</dbReference>
<dbReference type="CDD" id="cd00186">
    <property type="entry name" value="TOP1Ac"/>
    <property type="match status" value="1"/>
</dbReference>
<dbReference type="PROSITE" id="PS50880">
    <property type="entry name" value="TOPRIM"/>
    <property type="match status" value="1"/>
</dbReference>
<dbReference type="Pfam" id="PF13368">
    <property type="entry name" value="Toprim_C_rpt"/>
    <property type="match status" value="4"/>
</dbReference>
<feature type="domain" description="Toprim" evidence="10">
    <location>
        <begin position="4"/>
        <end position="127"/>
    </location>
</feature>
<feature type="active site" description="O-(5'-phospho-DNA)-tyrosine intermediate" evidence="8">
    <location>
        <position position="322"/>
    </location>
</feature>
<reference evidence="12 13" key="1">
    <citation type="submission" date="2019-06" db="EMBL/GenBank/DDBJ databases">
        <title>Sequencing the genomes of 1000 actinobacteria strains.</title>
        <authorList>
            <person name="Klenk H.-P."/>
        </authorList>
    </citation>
    <scope>NUCLEOTIDE SEQUENCE [LARGE SCALE GENOMIC DNA]</scope>
    <source>
        <strain evidence="12 13">DSM 12335</strain>
    </source>
</reference>
<dbReference type="PRINTS" id="PR00417">
    <property type="entry name" value="PRTPISMRASEI"/>
</dbReference>
<dbReference type="GO" id="GO:0006265">
    <property type="term" value="P:DNA topological change"/>
    <property type="evidence" value="ECO:0007669"/>
    <property type="project" value="UniProtKB-UniRule"/>
</dbReference>
<dbReference type="EC" id="5.6.2.1" evidence="8"/>
<dbReference type="PANTHER" id="PTHR42785:SF1">
    <property type="entry name" value="DNA TOPOISOMERASE"/>
    <property type="match status" value="1"/>
</dbReference>
<feature type="site" description="Interaction with DNA" evidence="8">
    <location>
        <position position="324"/>
    </location>
</feature>
<evidence type="ECO:0000256" key="6">
    <source>
        <dbReference type="ARBA" id="ARBA00023125"/>
    </source>
</evidence>
<keyword evidence="6 8" id="KW-0238">DNA-binding</keyword>
<feature type="region of interest" description="Disordered" evidence="9">
    <location>
        <begin position="825"/>
        <end position="918"/>
    </location>
</feature>
<dbReference type="Proteomes" id="UP000319516">
    <property type="component" value="Unassembled WGS sequence"/>
</dbReference>
<evidence type="ECO:0000259" key="10">
    <source>
        <dbReference type="PROSITE" id="PS50880"/>
    </source>
</evidence>
<protein>
    <recommendedName>
        <fullName evidence="8">DNA topoisomerase 1</fullName>
        <ecNumber evidence="8">5.6.2.1</ecNumber>
    </recommendedName>
    <alternativeName>
        <fullName evidence="8">DNA topoisomerase I</fullName>
    </alternativeName>
</protein>
<dbReference type="RefSeq" id="WP_228393448.1">
    <property type="nucleotide sequence ID" value="NZ_BAAAIK010000001.1"/>
</dbReference>
<dbReference type="InterPro" id="IPR034149">
    <property type="entry name" value="TOPRIM_TopoI"/>
</dbReference>
<dbReference type="InterPro" id="IPR023406">
    <property type="entry name" value="Topo_IA_AS"/>
</dbReference>
<dbReference type="SUPFAM" id="SSF56712">
    <property type="entry name" value="Prokaryotic type I DNA topoisomerase"/>
    <property type="match status" value="1"/>
</dbReference>
<dbReference type="InterPro" id="IPR013826">
    <property type="entry name" value="Topo_IA_cen_sub3"/>
</dbReference>
<dbReference type="EMBL" id="VFOP01000001">
    <property type="protein sequence ID" value="TQL52260.1"/>
    <property type="molecule type" value="Genomic_DNA"/>
</dbReference>
<feature type="domain" description="Topo IA-type catalytic" evidence="11">
    <location>
        <begin position="142"/>
        <end position="597"/>
    </location>
</feature>
<dbReference type="Pfam" id="PF01131">
    <property type="entry name" value="Topoisom_bac"/>
    <property type="match status" value="1"/>
</dbReference>
<feature type="compositionally biased region" description="Basic and acidic residues" evidence="9">
    <location>
        <begin position="871"/>
        <end position="881"/>
    </location>
</feature>
<dbReference type="GO" id="GO:0003917">
    <property type="term" value="F:DNA topoisomerase type I (single strand cut, ATP-independent) activity"/>
    <property type="evidence" value="ECO:0007669"/>
    <property type="project" value="UniProtKB-UniRule"/>
</dbReference>
<comment type="similarity">
    <text evidence="2 8">Belongs to the type IA topoisomerase family.</text>
</comment>
<dbReference type="Pfam" id="PF01751">
    <property type="entry name" value="Toprim"/>
    <property type="match status" value="1"/>
</dbReference>
<dbReference type="InterPro" id="IPR013824">
    <property type="entry name" value="Topo_IA_cen_sub1"/>
</dbReference>
<feature type="site" description="Interaction with DNA" evidence="8">
    <location>
        <position position="168"/>
    </location>
</feature>
<dbReference type="HAMAP" id="MF_00952">
    <property type="entry name" value="Topoisom_1_prok"/>
    <property type="match status" value="1"/>
</dbReference>
<sequence>MSNRKLVIVESPAKARKIGEYLGSDYSVDASVGHIRDLPNPSELPTDMKKGPYGRFAIDVENDFDPYYVVDADKKKKVSELKRALKNSDELLLATDEDREGEAIAWHLLEVLKPTVPVKRMVFHEITKEAIQRAAHNTRELDTRLVDAQETRRVLDRLYGYEVSPVLWRKVKQGLSAGRVQSVATRMVVERERERMAFRTASYWDVEGDFAPQSNGGQTFTARLTATDGQRVAVGRDFTDAGELKTANVRHLDAAAATSIAEGTRAAEVVVREVSEKPYTRRPSAPFTTSTLQQEASRKLRLNSKTAMRVAQSLYENGYITYMRTDSTTLSESAITAARSQARDLYGAEYVPDAPRRYGKASKNAQEAHEAIRPAGDSFRTPAQVAGELRGQEYKLYELIWKRTVASQMADAKGSTATVKLTATLPADHAAKEAEYSASGTVITFRGFLAAYEEGRDEERYGRAAEETERRLPKLAEGVVLDVLRAEAEGHQTSPPARYTEATLVKALEEKGIGRPSTYAATVGTIQDRGYVRTKGNALVPTWLAFAVTQLLEQHFSRLVDYDFTASMEEDLDRIARGDEQRVAWLRRFYFGDEATSGEGLRDLVQDLGEIDARGVSTIPIGDGIVVRVGRYGPYVEDTGAEEPRRATVSDDIAPDEMTPEKGRELLEASADDGRVLGQDPSTGRDIVAKAGRYGPYVTEVLPEEPAPAAAEGASDGAKPVKKAAKKTAKVKPRTASLFKDMDLATIELDTALKLLSLPRVVGQDPGSGEDITAQNGRYGPYLKKGTDSRSLSTEAQLFEITLEEALAIYAQPKTRGRAAAAPPLKELGADPASGKPVVVKDGRFGPYVTDGETNATLRKDDDPETITPERGFELLAEKRAKGPTTRKRTARKSTAKKTTARKTTARKTTAKRTTKKA</sequence>
<evidence type="ECO:0000256" key="8">
    <source>
        <dbReference type="HAMAP-Rule" id="MF_00952"/>
    </source>
</evidence>
<comment type="subunit">
    <text evidence="8">Monomer.</text>
</comment>
<evidence type="ECO:0000256" key="2">
    <source>
        <dbReference type="ARBA" id="ARBA00009446"/>
    </source>
</evidence>
<dbReference type="InterPro" id="IPR000380">
    <property type="entry name" value="Topo_IA"/>
</dbReference>
<dbReference type="GO" id="GO:0003677">
    <property type="term" value="F:DNA binding"/>
    <property type="evidence" value="ECO:0007669"/>
    <property type="project" value="UniProtKB-KW"/>
</dbReference>
<evidence type="ECO:0000313" key="12">
    <source>
        <dbReference type="EMBL" id="TQL52260.1"/>
    </source>
</evidence>
<dbReference type="SMART" id="SM00437">
    <property type="entry name" value="TOP1Ac"/>
    <property type="match status" value="1"/>
</dbReference>
<feature type="site" description="Interaction with DNA" evidence="8">
    <location>
        <position position="152"/>
    </location>
</feature>
<comment type="function">
    <text evidence="8">Releases the supercoiling and torsional tension of DNA, which is introduced during the DNA replication and transcription, by transiently cleaving and rejoining one strand of the DNA duplex. Introduces a single-strand break via transesterification at a target site in duplex DNA. The scissile phosphodiester is attacked by the catalytic tyrosine of the enzyme, resulting in the formation of a DNA-(5'-phosphotyrosyl)-enzyme intermediate and the expulsion of a 3'-OH DNA strand. The free DNA strand then undergoes passage around the unbroken strand, thus removing DNA supercoils. Finally, in the religation step, the DNA 3'-OH attacks the covalent intermediate to expel the active-site tyrosine and restore the DNA phosphodiester backbone.</text>
</comment>
<dbReference type="InterPro" id="IPR028612">
    <property type="entry name" value="Topoisom_1_IA"/>
</dbReference>
<dbReference type="NCBIfam" id="TIGR01051">
    <property type="entry name" value="topA_bact"/>
    <property type="match status" value="1"/>
</dbReference>
<dbReference type="Gene3D" id="2.70.20.10">
    <property type="entry name" value="Topoisomerase I, domain 3"/>
    <property type="match status" value="1"/>
</dbReference>
<dbReference type="PANTHER" id="PTHR42785">
    <property type="entry name" value="DNA TOPOISOMERASE, TYPE IA, CORE"/>
    <property type="match status" value="1"/>
</dbReference>